<evidence type="ECO:0000313" key="6">
    <source>
        <dbReference type="EMBL" id="CAH0604482.1"/>
    </source>
</evidence>
<accession>A0A9P0C1K4</accession>
<dbReference type="InterPro" id="IPR057299">
    <property type="entry name" value="RNF34_RFFL_SAP"/>
</dbReference>
<evidence type="ECO:0000256" key="2">
    <source>
        <dbReference type="ARBA" id="ARBA00022771"/>
    </source>
</evidence>
<protein>
    <recommendedName>
        <fullName evidence="5">RING-type domain-containing protein</fullName>
    </recommendedName>
</protein>
<evidence type="ECO:0000256" key="4">
    <source>
        <dbReference type="SAM" id="MobiDB-lite"/>
    </source>
</evidence>
<evidence type="ECO:0000259" key="5">
    <source>
        <dbReference type="SMART" id="SM00184"/>
    </source>
</evidence>
<dbReference type="GO" id="GO:0008270">
    <property type="term" value="F:zinc ion binding"/>
    <property type="evidence" value="ECO:0007669"/>
    <property type="project" value="UniProtKB-KW"/>
</dbReference>
<comment type="subcellular location">
    <subcellularLocation>
        <location evidence="1">Cell membrane</location>
        <topology evidence="1">Peripheral membrane protein</topology>
    </subcellularLocation>
</comment>
<dbReference type="OrthoDB" id="3045089at2759"/>
<dbReference type="Pfam" id="PF22968">
    <property type="entry name" value="RNF34L-like_3rd"/>
    <property type="match status" value="1"/>
</dbReference>
<dbReference type="CDD" id="cd15750">
    <property type="entry name" value="FYVE_CARP"/>
    <property type="match status" value="1"/>
</dbReference>
<dbReference type="InterPro" id="IPR051728">
    <property type="entry name" value="RING-FYVE_E3_ubiquitin-ligase"/>
</dbReference>
<dbReference type="SMART" id="SM00184">
    <property type="entry name" value="RING"/>
    <property type="match status" value="1"/>
</dbReference>
<dbReference type="GO" id="GO:0043161">
    <property type="term" value="P:proteasome-mediated ubiquitin-dependent protein catabolic process"/>
    <property type="evidence" value="ECO:0007669"/>
    <property type="project" value="TreeGrafter"/>
</dbReference>
<dbReference type="FunFam" id="3.30.40.10:FF:000110">
    <property type="entry name" value="E3 ubiquitin-protein ligase RNF34 isoform X1"/>
    <property type="match status" value="1"/>
</dbReference>
<proteinExistence type="predicted"/>
<dbReference type="InterPro" id="IPR055111">
    <property type="entry name" value="RNF34_RFFL_HeH"/>
</dbReference>
<dbReference type="InterPro" id="IPR036361">
    <property type="entry name" value="SAP_dom_sf"/>
</dbReference>
<feature type="compositionally biased region" description="Polar residues" evidence="4">
    <location>
        <begin position="158"/>
        <end position="167"/>
    </location>
</feature>
<dbReference type="InterPro" id="IPR001841">
    <property type="entry name" value="Znf_RING"/>
</dbReference>
<gene>
    <name evidence="6" type="ORF">CINC_LOCUS10888</name>
</gene>
<name>A0A9P0C1K4_CHRIL</name>
<organism evidence="6 7">
    <name type="scientific">Chrysodeixis includens</name>
    <name type="common">Soybean looper</name>
    <name type="synonym">Pseudoplusia includens</name>
    <dbReference type="NCBI Taxonomy" id="689277"/>
    <lineage>
        <taxon>Eukaryota</taxon>
        <taxon>Metazoa</taxon>
        <taxon>Ecdysozoa</taxon>
        <taxon>Arthropoda</taxon>
        <taxon>Hexapoda</taxon>
        <taxon>Insecta</taxon>
        <taxon>Pterygota</taxon>
        <taxon>Neoptera</taxon>
        <taxon>Endopterygota</taxon>
        <taxon>Lepidoptera</taxon>
        <taxon>Glossata</taxon>
        <taxon>Ditrysia</taxon>
        <taxon>Noctuoidea</taxon>
        <taxon>Noctuidae</taxon>
        <taxon>Plusiinae</taxon>
        <taxon>Chrysodeixis</taxon>
    </lineage>
</organism>
<dbReference type="GO" id="GO:1902042">
    <property type="term" value="P:negative regulation of extrinsic apoptotic signaling pathway via death domain receptors"/>
    <property type="evidence" value="ECO:0007669"/>
    <property type="project" value="TreeGrafter"/>
</dbReference>
<dbReference type="Gene3D" id="1.10.720.30">
    <property type="entry name" value="SAP domain"/>
    <property type="match status" value="1"/>
</dbReference>
<reference evidence="6" key="1">
    <citation type="submission" date="2021-12" db="EMBL/GenBank/DDBJ databases">
        <authorList>
            <person name="King R."/>
        </authorList>
    </citation>
    <scope>NUCLEOTIDE SEQUENCE</scope>
</reference>
<dbReference type="Gene3D" id="1.10.720.140">
    <property type="match status" value="1"/>
</dbReference>
<dbReference type="Proteomes" id="UP001154114">
    <property type="component" value="Chromosome 5"/>
</dbReference>
<dbReference type="GO" id="GO:0005886">
    <property type="term" value="C:plasma membrane"/>
    <property type="evidence" value="ECO:0007669"/>
    <property type="project" value="UniProtKB-SubCell"/>
</dbReference>
<dbReference type="SUPFAM" id="SSF57850">
    <property type="entry name" value="RING/U-box"/>
    <property type="match status" value="1"/>
</dbReference>
<keyword evidence="2" id="KW-0863">Zinc-finger</keyword>
<feature type="region of interest" description="Disordered" evidence="4">
    <location>
        <begin position="275"/>
        <end position="322"/>
    </location>
</feature>
<dbReference type="GO" id="GO:0061630">
    <property type="term" value="F:ubiquitin protein ligase activity"/>
    <property type="evidence" value="ECO:0007669"/>
    <property type="project" value="TreeGrafter"/>
</dbReference>
<dbReference type="GO" id="GO:0005737">
    <property type="term" value="C:cytoplasm"/>
    <property type="evidence" value="ECO:0007669"/>
    <property type="project" value="TreeGrafter"/>
</dbReference>
<dbReference type="AlphaFoldDB" id="A0A9P0C1K4"/>
<dbReference type="Pfam" id="PF13920">
    <property type="entry name" value="zf-C3HC4_3"/>
    <property type="match status" value="1"/>
</dbReference>
<dbReference type="SUPFAM" id="SSF57903">
    <property type="entry name" value="FYVE/PHD zinc finger"/>
    <property type="match status" value="1"/>
</dbReference>
<dbReference type="InterPro" id="IPR013083">
    <property type="entry name" value="Znf_RING/FYVE/PHD"/>
</dbReference>
<keyword evidence="3" id="KW-0862">Zinc</keyword>
<dbReference type="PANTHER" id="PTHR14879:SF15">
    <property type="entry name" value="E3 UBIQUITIN-PROTEIN LIGASE RIFIFYLIN-LIKE PROTEIN"/>
    <property type="match status" value="1"/>
</dbReference>
<dbReference type="Gene3D" id="3.30.40.10">
    <property type="entry name" value="Zinc/RING finger domain, C3HC4 (zinc finger)"/>
    <property type="match status" value="1"/>
</dbReference>
<keyword evidence="2" id="KW-0479">Metal-binding</keyword>
<evidence type="ECO:0000313" key="7">
    <source>
        <dbReference type="Proteomes" id="UP001154114"/>
    </source>
</evidence>
<dbReference type="SUPFAM" id="SSF68906">
    <property type="entry name" value="SAP domain"/>
    <property type="match status" value="2"/>
</dbReference>
<keyword evidence="7" id="KW-1185">Reference proteome</keyword>
<dbReference type="Pfam" id="PF23632">
    <property type="entry name" value="SAP_RNF34_RFFL"/>
    <property type="match status" value="1"/>
</dbReference>
<evidence type="ECO:0000256" key="3">
    <source>
        <dbReference type="ARBA" id="ARBA00022833"/>
    </source>
</evidence>
<dbReference type="GO" id="GO:0070936">
    <property type="term" value="P:protein K48-linked ubiquitination"/>
    <property type="evidence" value="ECO:0007669"/>
    <property type="project" value="TreeGrafter"/>
</dbReference>
<feature type="region of interest" description="Disordered" evidence="4">
    <location>
        <begin position="154"/>
        <end position="206"/>
    </location>
</feature>
<feature type="domain" description="RING-type" evidence="5">
    <location>
        <begin position="389"/>
        <end position="423"/>
    </location>
</feature>
<dbReference type="InterPro" id="IPR011011">
    <property type="entry name" value="Znf_FYVE_PHD"/>
</dbReference>
<dbReference type="PANTHER" id="PTHR14879">
    <property type="entry name" value="CASPASE REGULATOR, RING FINGER DOMAIN-CONTAINING"/>
    <property type="match status" value="1"/>
</dbReference>
<dbReference type="CDD" id="cd16500">
    <property type="entry name" value="RING-HC_CARP"/>
    <property type="match status" value="1"/>
</dbReference>
<dbReference type="EMBL" id="LR824008">
    <property type="protein sequence ID" value="CAH0604482.1"/>
    <property type="molecule type" value="Genomic_DNA"/>
</dbReference>
<sequence>MPCENCAVQFSVFKRKRACCECERYYCSSCLRRGGGTMCGPCRVLSTRPLSRQDIAQLKVRDLQCFLKRQNVSTRGCVEKEELLNLCVSHVNSAAYRRRGSRAGSSPFSSLKGLTNNINDFINSAFDLRTNTHPAPPPPARSYANNCFNSAHVHDSMNSDSPVNSQQRTERFTTRPGGEPDIQVSVPQSSGSGSRSTSADSGRVDTADCYEIEDLDDAGWEFVNRPADPLPNDSEVLLSASEVLLSASENLLRHARLAGLQGAGAASELELRGAAGGAGGAALPHERPRSPARSLQDEPLGDQPPQDDEPAAHDDDTGTPQHINLEQFGEINDLEMLSVKQLKELLIRNRVEFRGCLERKDLLERAKTLWRNHAQYKDDLDNLPIEECCKICMAAPLECVLLECGHIAACTRCSKQLAECPICRQYVVRAVRVFRS</sequence>
<feature type="compositionally biased region" description="Low complexity" evidence="4">
    <location>
        <begin position="185"/>
        <end position="201"/>
    </location>
</feature>
<evidence type="ECO:0000256" key="1">
    <source>
        <dbReference type="ARBA" id="ARBA00004202"/>
    </source>
</evidence>